<keyword evidence="4" id="KW-0788">Thiol protease</keyword>
<protein>
    <submittedName>
        <fullName evidence="5">NlpC/P60 family protein</fullName>
    </submittedName>
</protein>
<dbReference type="GO" id="GO:0008234">
    <property type="term" value="F:cysteine-type peptidase activity"/>
    <property type="evidence" value="ECO:0007669"/>
    <property type="project" value="UniProtKB-KW"/>
</dbReference>
<reference evidence="5 6" key="1">
    <citation type="submission" date="2018-07" db="EMBL/GenBank/DDBJ databases">
        <title>Genomic Encyclopedia of Type Strains, Phase III (KMG-III): the genomes of soil and plant-associated and newly described type strains.</title>
        <authorList>
            <person name="Whitman W."/>
        </authorList>
    </citation>
    <scope>NUCLEOTIDE SEQUENCE [LARGE SCALE GENOMIC DNA]</scope>
    <source>
        <strain evidence="5 6">CECT 7031</strain>
    </source>
</reference>
<organism evidence="5 6">
    <name type="scientific">Weissella soli</name>
    <dbReference type="NCBI Taxonomy" id="155866"/>
    <lineage>
        <taxon>Bacteria</taxon>
        <taxon>Bacillati</taxon>
        <taxon>Bacillota</taxon>
        <taxon>Bacilli</taxon>
        <taxon>Lactobacillales</taxon>
        <taxon>Lactobacillaceae</taxon>
        <taxon>Weissella</taxon>
    </lineage>
</organism>
<dbReference type="AlphaFoldDB" id="A0A288QYN7"/>
<name>A0A288QYN7_9LACO</name>
<keyword evidence="6" id="KW-1185">Reference proteome</keyword>
<keyword evidence="2" id="KW-0645">Protease</keyword>
<evidence type="ECO:0000313" key="5">
    <source>
        <dbReference type="EMBL" id="RDL05306.1"/>
    </source>
</evidence>
<keyword evidence="3" id="KW-0378">Hydrolase</keyword>
<accession>A0A288QYN7</accession>
<dbReference type="EMBL" id="QRAS01000003">
    <property type="protein sequence ID" value="RDL05306.1"/>
    <property type="molecule type" value="Genomic_DNA"/>
</dbReference>
<evidence type="ECO:0000256" key="1">
    <source>
        <dbReference type="ARBA" id="ARBA00007074"/>
    </source>
</evidence>
<comment type="caution">
    <text evidence="5">The sequence shown here is derived from an EMBL/GenBank/DDBJ whole genome shotgun (WGS) entry which is preliminary data.</text>
</comment>
<evidence type="ECO:0000313" key="6">
    <source>
        <dbReference type="Proteomes" id="UP000254912"/>
    </source>
</evidence>
<dbReference type="PROSITE" id="PS51935">
    <property type="entry name" value="NLPC_P60"/>
    <property type="match status" value="1"/>
</dbReference>
<dbReference type="InterPro" id="IPR051202">
    <property type="entry name" value="Peptidase_C40"/>
</dbReference>
<gene>
    <name evidence="5" type="ORF">DFP99_1261</name>
</gene>
<dbReference type="Gene3D" id="3.90.1720.10">
    <property type="entry name" value="endopeptidase domain like (from Nostoc punctiforme)"/>
    <property type="match status" value="1"/>
</dbReference>
<evidence type="ECO:0000256" key="2">
    <source>
        <dbReference type="ARBA" id="ARBA00022670"/>
    </source>
</evidence>
<dbReference type="GeneID" id="94546534"/>
<dbReference type="SUPFAM" id="SSF54001">
    <property type="entry name" value="Cysteine proteinases"/>
    <property type="match status" value="1"/>
</dbReference>
<evidence type="ECO:0000256" key="4">
    <source>
        <dbReference type="ARBA" id="ARBA00022807"/>
    </source>
</evidence>
<dbReference type="RefSeq" id="WP_070230539.1">
    <property type="nucleotide sequence ID" value="NZ_BJYO01000004.1"/>
</dbReference>
<comment type="similarity">
    <text evidence="1">Belongs to the peptidase C40 family.</text>
</comment>
<dbReference type="InterPro" id="IPR038765">
    <property type="entry name" value="Papain-like_cys_pep_sf"/>
</dbReference>
<dbReference type="PANTHER" id="PTHR47053:SF1">
    <property type="entry name" value="MUREIN DD-ENDOPEPTIDASE MEPH-RELATED"/>
    <property type="match status" value="1"/>
</dbReference>
<sequence>MEFEVSNGHLFHKDKEGIVDAEIFFVEPRGEEVFKLLSVKLAPELQNRRIEQQMFAALMAYLRKDFWTLVNKLQHVPFVAGGREPEQGFDTGTLIQYVYNRSYGVNFPLITKEQEGATIPIEASQARPGDLLFWGSHGNAYGAGIYLGGGKYLVADPQDNEVLVKPLQSQWLPDFAGTLRNT</sequence>
<dbReference type="InterPro" id="IPR000064">
    <property type="entry name" value="NLP_P60_dom"/>
</dbReference>
<proteinExistence type="inferred from homology"/>
<dbReference type="OrthoDB" id="2143025at2"/>
<evidence type="ECO:0000256" key="3">
    <source>
        <dbReference type="ARBA" id="ARBA00022801"/>
    </source>
</evidence>
<dbReference type="GO" id="GO:0006508">
    <property type="term" value="P:proteolysis"/>
    <property type="evidence" value="ECO:0007669"/>
    <property type="project" value="UniProtKB-KW"/>
</dbReference>
<dbReference type="Proteomes" id="UP000254912">
    <property type="component" value="Unassembled WGS sequence"/>
</dbReference>
<dbReference type="KEGG" id="wso:WSWS_01348"/>
<dbReference type="PANTHER" id="PTHR47053">
    <property type="entry name" value="MUREIN DD-ENDOPEPTIDASE MEPH-RELATED"/>
    <property type="match status" value="1"/>
</dbReference>
<dbReference type="Pfam" id="PF00877">
    <property type="entry name" value="NLPC_P60"/>
    <property type="match status" value="1"/>
</dbReference>